<dbReference type="PANTHER" id="PTHR31150:SF19">
    <property type="entry name" value="RING-TYPE DOMAIN-CONTAINING PROTEIN"/>
    <property type="match status" value="1"/>
</dbReference>
<evidence type="ECO:0000313" key="5">
    <source>
        <dbReference type="Proteomes" id="UP001229421"/>
    </source>
</evidence>
<evidence type="ECO:0000256" key="2">
    <source>
        <dbReference type="SAM" id="MobiDB-lite"/>
    </source>
</evidence>
<dbReference type="CDD" id="cd16448">
    <property type="entry name" value="RING-H2"/>
    <property type="match status" value="1"/>
</dbReference>
<sequence>MMGNSRRNEKGKAPAYTNSISSNVIEDGFESFLDLPLSMASWDDIHRSAAQGLPEPIGFPRVCSINPKSFQSPQINPSSNTANTHYQEVPLVSDWNMGWGGQYMNQGYNAISSGGISAFGGGSSFGSFSRPQIYRDVTGSSSLFYRRDTSPVHTRTNVDLNTNQSGVQGKFGGNFLSLGLGGTSETVSRSQLDSREIADKLNEAASNELKIARGRKATGQTFDGFMGSSPRHILQMQQNDRGAEKLTETALTELKRVHARKATGQTLSADSMGFQRNSSGFSNQFSNAHRTTSTNYEVGVHSMLNSGPGSSRRHALRMQQNDIRSISSADLDHYKGNESVRSGTHGGNPAHFSNSQQHNLNPPGFVKPSWMTSYHTPSEQLQHFHSTTANSPSYAGKQGQVMSQSATPTQVLGGNLSSQSTSPPQVSWVGRGLAGIDAPFPKRLGVESSVRNIPRSSHGHLAPVGPSFQNIYTDKGSTRMPHNVLRPNGRNDGAPLSYPVNYREPFFAHGQSQNELIQLPKGPQGAPSTNASSIDSQPQKLNFHARRHHKRTAVAPQSDSRWIQRQKIIHPIIHHSMPKPPMPVTTALVHPSKSVRSQTPSTGPVAAYVPPGIPYVSNIKPRVPVASAPAVSHITWKAPDATSKLSGYKCFLCKRDLALTSEGPVFQPAVAPPVAVLPCGHTFHDQCLQNITPGDQAKDPPCIPCAIGEN</sequence>
<gene>
    <name evidence="4" type="ORF">QVD17_02552</name>
</gene>
<dbReference type="EMBL" id="JAUHHV010000001">
    <property type="protein sequence ID" value="KAK1436770.1"/>
    <property type="molecule type" value="Genomic_DNA"/>
</dbReference>
<feature type="compositionally biased region" description="Polar residues" evidence="2">
    <location>
        <begin position="351"/>
        <end position="360"/>
    </location>
</feature>
<dbReference type="GO" id="GO:0008270">
    <property type="term" value="F:zinc ion binding"/>
    <property type="evidence" value="ECO:0007669"/>
    <property type="project" value="UniProtKB-KW"/>
</dbReference>
<accession>A0AAD8P2I8</accession>
<feature type="region of interest" description="Disordered" evidence="2">
    <location>
        <begin position="326"/>
        <end position="372"/>
    </location>
</feature>
<keyword evidence="5" id="KW-1185">Reference proteome</keyword>
<dbReference type="SUPFAM" id="SSF57850">
    <property type="entry name" value="RING/U-box"/>
    <property type="match status" value="1"/>
</dbReference>
<keyword evidence="1" id="KW-0479">Metal-binding</keyword>
<proteinExistence type="predicted"/>
<feature type="domain" description="RING-type" evidence="3">
    <location>
        <begin position="650"/>
        <end position="705"/>
    </location>
</feature>
<organism evidence="4 5">
    <name type="scientific">Tagetes erecta</name>
    <name type="common">African marigold</name>
    <dbReference type="NCBI Taxonomy" id="13708"/>
    <lineage>
        <taxon>Eukaryota</taxon>
        <taxon>Viridiplantae</taxon>
        <taxon>Streptophyta</taxon>
        <taxon>Embryophyta</taxon>
        <taxon>Tracheophyta</taxon>
        <taxon>Spermatophyta</taxon>
        <taxon>Magnoliopsida</taxon>
        <taxon>eudicotyledons</taxon>
        <taxon>Gunneridae</taxon>
        <taxon>Pentapetalae</taxon>
        <taxon>asterids</taxon>
        <taxon>campanulids</taxon>
        <taxon>Asterales</taxon>
        <taxon>Asteraceae</taxon>
        <taxon>Asteroideae</taxon>
        <taxon>Heliantheae alliance</taxon>
        <taxon>Tageteae</taxon>
        <taxon>Tagetes</taxon>
    </lineage>
</organism>
<comment type="caution">
    <text evidence="4">The sequence shown here is derived from an EMBL/GenBank/DDBJ whole genome shotgun (WGS) entry which is preliminary data.</text>
</comment>
<dbReference type="PANTHER" id="PTHR31150">
    <property type="entry name" value="EXPRESSED PROTEIN"/>
    <property type="match status" value="1"/>
</dbReference>
<evidence type="ECO:0000259" key="3">
    <source>
        <dbReference type="PROSITE" id="PS50089"/>
    </source>
</evidence>
<keyword evidence="1" id="KW-0863">Zinc-finger</keyword>
<dbReference type="PROSITE" id="PS50089">
    <property type="entry name" value="ZF_RING_2"/>
    <property type="match status" value="1"/>
</dbReference>
<evidence type="ECO:0000313" key="4">
    <source>
        <dbReference type="EMBL" id="KAK1436770.1"/>
    </source>
</evidence>
<dbReference type="InterPro" id="IPR001841">
    <property type="entry name" value="Znf_RING"/>
</dbReference>
<protein>
    <recommendedName>
        <fullName evidence="3">RING-type domain-containing protein</fullName>
    </recommendedName>
</protein>
<name>A0AAD8P2I8_TARER</name>
<dbReference type="AlphaFoldDB" id="A0AAD8P2I8"/>
<evidence type="ECO:0000256" key="1">
    <source>
        <dbReference type="PROSITE-ProRule" id="PRU00175"/>
    </source>
</evidence>
<reference evidence="4" key="1">
    <citation type="journal article" date="2023" name="bioRxiv">
        <title>Improved chromosome-level genome assembly for marigold (Tagetes erecta).</title>
        <authorList>
            <person name="Jiang F."/>
            <person name="Yuan L."/>
            <person name="Wang S."/>
            <person name="Wang H."/>
            <person name="Xu D."/>
            <person name="Wang A."/>
            <person name="Fan W."/>
        </authorList>
    </citation>
    <scope>NUCLEOTIDE SEQUENCE</scope>
    <source>
        <strain evidence="4">WSJ</strain>
        <tissue evidence="4">Leaf</tissue>
    </source>
</reference>
<keyword evidence="1" id="KW-0862">Zinc</keyword>
<dbReference type="Proteomes" id="UP001229421">
    <property type="component" value="Unassembled WGS sequence"/>
</dbReference>